<dbReference type="RefSeq" id="WP_341836175.1">
    <property type="nucleotide sequence ID" value="NZ_CP149822.1"/>
</dbReference>
<accession>A0ABZ2YPA4</accession>
<evidence type="ECO:0000313" key="1">
    <source>
        <dbReference type="EMBL" id="WZN41320.1"/>
    </source>
</evidence>
<keyword evidence="2" id="KW-1185">Reference proteome</keyword>
<organism evidence="1 2">
    <name type="scientific">Chitinophaga pollutisoli</name>
    <dbReference type="NCBI Taxonomy" id="3133966"/>
    <lineage>
        <taxon>Bacteria</taxon>
        <taxon>Pseudomonadati</taxon>
        <taxon>Bacteroidota</taxon>
        <taxon>Chitinophagia</taxon>
        <taxon>Chitinophagales</taxon>
        <taxon>Chitinophagaceae</taxon>
        <taxon>Chitinophaga</taxon>
    </lineage>
</organism>
<sequence>MEHWLSCDWGTSAFRLRLVERDSCKVVSEEKSGYGIASAYRDWQASAAPREAYFADIIRRSIAMLGERTGLRLEGLPVVLSGMASASIGMVELPYQELPFRLNGADLRVHDFEEFRIISGARFDNDVMRGEETKIVGCAAWLEEGLGEKRLLLPGTHPKHVVVRGGQAIAFSTYMTGEFFDLLSKHSILSASVNTSGDLEAPGAREAFASGLIAGKSGDLLHEVFMVRTNQLLRHVPPELNSFYLSGLLIGSELSSLPAGQPVYLVSGALHGQLYATACGALNIPVSAIIDADEALIRGQSAILGH</sequence>
<dbReference type="Pfam" id="PF05035">
    <property type="entry name" value="DGOK"/>
    <property type="match status" value="1"/>
</dbReference>
<dbReference type="EMBL" id="CP149822">
    <property type="protein sequence ID" value="WZN41320.1"/>
    <property type="molecule type" value="Genomic_DNA"/>
</dbReference>
<dbReference type="Gene3D" id="3.30.420.300">
    <property type="entry name" value="2-keto-3-deoxy-galactonokinase, substrate binding domain"/>
    <property type="match status" value="1"/>
</dbReference>
<gene>
    <name evidence="1" type="ORF">WJU16_25480</name>
</gene>
<dbReference type="InterPro" id="IPR007729">
    <property type="entry name" value="DGOK"/>
</dbReference>
<dbReference type="Proteomes" id="UP001485459">
    <property type="component" value="Chromosome"/>
</dbReference>
<dbReference type="Gene3D" id="3.30.420.310">
    <property type="entry name" value="2-keto-3-deoxy-galactonokinase, C-terminal domain"/>
    <property type="match status" value="1"/>
</dbReference>
<proteinExistence type="predicted"/>
<protein>
    <submittedName>
        <fullName evidence="1">2-dehydro-3-deoxygalactonokinase</fullName>
    </submittedName>
</protein>
<evidence type="ECO:0000313" key="2">
    <source>
        <dbReference type="Proteomes" id="UP001485459"/>
    </source>
</evidence>
<dbReference type="InterPro" id="IPR042257">
    <property type="entry name" value="DGOK_C"/>
</dbReference>
<name>A0ABZ2YPA4_9BACT</name>
<dbReference type="InterPro" id="IPR042258">
    <property type="entry name" value="DGOK_N"/>
</dbReference>
<reference evidence="2" key="1">
    <citation type="submission" date="2024-03" db="EMBL/GenBank/DDBJ databases">
        <title>Chitinophaga horti sp. nov., isolated from garden soil.</title>
        <authorList>
            <person name="Lee D.S."/>
            <person name="Han D.M."/>
            <person name="Baek J.H."/>
            <person name="Choi D.G."/>
            <person name="Jeon J.H."/>
            <person name="Jeon C.O."/>
        </authorList>
    </citation>
    <scope>NUCLEOTIDE SEQUENCE [LARGE SCALE GENOMIC DNA]</scope>
    <source>
        <strain evidence="2">GPA1</strain>
    </source>
</reference>